<dbReference type="PROSITE" id="PS50021">
    <property type="entry name" value="CH"/>
    <property type="match status" value="1"/>
</dbReference>
<keyword evidence="10" id="KW-0539">Nucleus</keyword>
<dbReference type="SMART" id="SM00033">
    <property type="entry name" value="CH"/>
    <property type="match status" value="1"/>
</dbReference>
<evidence type="ECO:0000256" key="2">
    <source>
        <dbReference type="ARBA" id="ARBA00004496"/>
    </source>
</evidence>
<name>A0ABD1EWB6_HYPHA</name>
<dbReference type="Pfam" id="PF00307">
    <property type="entry name" value="CH"/>
    <property type="match status" value="1"/>
</dbReference>
<dbReference type="InterPro" id="IPR031549">
    <property type="entry name" value="ASH"/>
</dbReference>
<dbReference type="InterPro" id="IPR027417">
    <property type="entry name" value="P-loop_NTPase"/>
</dbReference>
<feature type="region of interest" description="Disordered" evidence="12">
    <location>
        <begin position="1"/>
        <end position="24"/>
    </location>
</feature>
<dbReference type="Gene3D" id="1.20.5.190">
    <property type="match status" value="5"/>
</dbReference>
<evidence type="ECO:0000256" key="7">
    <source>
        <dbReference type="ARBA" id="ARBA00022776"/>
    </source>
</evidence>
<comment type="subcellular location">
    <subcellularLocation>
        <location evidence="2">Cytoplasm</location>
    </subcellularLocation>
    <subcellularLocation>
        <location evidence="1">Nucleus</location>
    </subcellularLocation>
</comment>
<evidence type="ECO:0000259" key="13">
    <source>
        <dbReference type="PROSITE" id="PS50021"/>
    </source>
</evidence>
<evidence type="ECO:0000256" key="10">
    <source>
        <dbReference type="ARBA" id="ARBA00023242"/>
    </source>
</evidence>
<dbReference type="Gene3D" id="1.10.418.10">
    <property type="entry name" value="Calponin-like domain"/>
    <property type="match status" value="1"/>
</dbReference>
<dbReference type="GO" id="GO:0005516">
    <property type="term" value="F:calmodulin binding"/>
    <property type="evidence" value="ECO:0007669"/>
    <property type="project" value="UniProtKB-KW"/>
</dbReference>
<accession>A0ABD1EWB6</accession>
<protein>
    <recommendedName>
        <fullName evidence="13">Calponin-homology (CH) domain-containing protein</fullName>
    </recommendedName>
</protein>
<evidence type="ECO:0000256" key="1">
    <source>
        <dbReference type="ARBA" id="ARBA00004123"/>
    </source>
</evidence>
<evidence type="ECO:0000256" key="5">
    <source>
        <dbReference type="ARBA" id="ARBA00022618"/>
    </source>
</evidence>
<proteinExistence type="predicted"/>
<organism evidence="14 15">
    <name type="scientific">Hypothenemus hampei</name>
    <name type="common">Coffee berry borer</name>
    <dbReference type="NCBI Taxonomy" id="57062"/>
    <lineage>
        <taxon>Eukaryota</taxon>
        <taxon>Metazoa</taxon>
        <taxon>Ecdysozoa</taxon>
        <taxon>Arthropoda</taxon>
        <taxon>Hexapoda</taxon>
        <taxon>Insecta</taxon>
        <taxon>Pterygota</taxon>
        <taxon>Neoptera</taxon>
        <taxon>Endopterygota</taxon>
        <taxon>Coleoptera</taxon>
        <taxon>Polyphaga</taxon>
        <taxon>Cucujiformia</taxon>
        <taxon>Curculionidae</taxon>
        <taxon>Scolytinae</taxon>
        <taxon>Hypothenemus</taxon>
    </lineage>
</organism>
<evidence type="ECO:0000256" key="9">
    <source>
        <dbReference type="ARBA" id="ARBA00023054"/>
    </source>
</evidence>
<dbReference type="InterPro" id="IPR001715">
    <property type="entry name" value="CH_dom"/>
</dbReference>
<dbReference type="GO" id="GO:0005634">
    <property type="term" value="C:nucleus"/>
    <property type="evidence" value="ECO:0007669"/>
    <property type="project" value="UniProtKB-SubCell"/>
</dbReference>
<keyword evidence="6" id="KW-0677">Repeat</keyword>
<evidence type="ECO:0000313" key="15">
    <source>
        <dbReference type="Proteomes" id="UP001566132"/>
    </source>
</evidence>
<comment type="caution">
    <text evidence="14">The sequence shown here is derived from an EMBL/GenBank/DDBJ whole genome shotgun (WGS) entry which is preliminary data.</text>
</comment>
<evidence type="ECO:0000256" key="12">
    <source>
        <dbReference type="SAM" id="MobiDB-lite"/>
    </source>
</evidence>
<reference evidence="14 15" key="1">
    <citation type="submission" date="2024-05" db="EMBL/GenBank/DDBJ databases">
        <title>Genetic variation in Jamaican populations of the coffee berry borer (Hypothenemus hampei).</title>
        <authorList>
            <person name="Errbii M."/>
            <person name="Myrie A."/>
        </authorList>
    </citation>
    <scope>NUCLEOTIDE SEQUENCE [LARGE SCALE GENOMIC DNA]</scope>
    <source>
        <strain evidence="14">JA-Hopewell-2020-01-JO</strain>
        <tissue evidence="14">Whole body</tissue>
    </source>
</reference>
<dbReference type="EMBL" id="JBDJPC010000005">
    <property type="protein sequence ID" value="KAL1501696.1"/>
    <property type="molecule type" value="Genomic_DNA"/>
</dbReference>
<dbReference type="PANTHER" id="PTHR22706">
    <property type="entry name" value="ASSEMBLY FACTOR FOR SPINDLE MICROTUBULES"/>
    <property type="match status" value="1"/>
</dbReference>
<feature type="compositionally biased region" description="Basic residues" evidence="12">
    <location>
        <begin position="10"/>
        <end position="19"/>
    </location>
</feature>
<dbReference type="InterPro" id="IPR036872">
    <property type="entry name" value="CH_dom_sf"/>
</dbReference>
<evidence type="ECO:0000256" key="11">
    <source>
        <dbReference type="ARBA" id="ARBA00023306"/>
    </source>
</evidence>
<evidence type="ECO:0000256" key="3">
    <source>
        <dbReference type="ARBA" id="ARBA00022490"/>
    </source>
</evidence>
<dbReference type="SUPFAM" id="SSF52540">
    <property type="entry name" value="P-loop containing nucleoside triphosphate hydrolases"/>
    <property type="match status" value="1"/>
</dbReference>
<evidence type="ECO:0000256" key="8">
    <source>
        <dbReference type="ARBA" id="ARBA00022860"/>
    </source>
</evidence>
<feature type="domain" description="Calponin-homology (CH)" evidence="13">
    <location>
        <begin position="681"/>
        <end position="813"/>
    </location>
</feature>
<dbReference type="GO" id="GO:0005737">
    <property type="term" value="C:cytoplasm"/>
    <property type="evidence" value="ECO:0007669"/>
    <property type="project" value="UniProtKB-SubCell"/>
</dbReference>
<keyword evidence="3" id="KW-0963">Cytoplasm</keyword>
<keyword evidence="15" id="KW-1185">Reference proteome</keyword>
<dbReference type="InterPro" id="IPR000048">
    <property type="entry name" value="IQ_motif_EF-hand-BS"/>
</dbReference>
<sequence length="2108" mass="250194">MSFFFQVSPVHKRNKPRPKKLSEDESTTEFLSLAPFTPNPKIVFNNVVVGTVEIRKLQIKNPTEENVHLFIKKPLPADLNVVLNWSKLSIEQGGEAVLEICWSPSNQESSRHSFTLSDGKKINRDIGVVFKTLPTNEKTLRLKKKGKNPITLPLVPRSISPKKKMKMPQKSPSKPHSIRQMHIYPQLNFDLQQCLEHQRHNEMDNKNTENKENVHPKQLDITYLKSPVSAIRNDDIDNRRSTYSVKQQLETRKFNLLLGKENSPNFSDSLEGNLSSTPNSIPLINETATPTLESLLHSSARRVLAESYSRNYNEHTILLQSPNISSETYTIVTPKSSPRETLPFIESTWTLSENFETTSLTSIPEEESTSFETYNSIQIGSKRKNSILHTVPAKRERISVEPKGYGSHRIAKTTSGLNLKQFIAQDHSETLTVTETITKTVVVKNPFLYANVMDPFITSSRHCDNDWVEEQKKNFTKWLNALLTPPEELDTKNEVDVAKVWQECTKQNVTIAPSKEKISIMYHTNKKLENLRNQARDLWKSEEIMTVLNKVSTVIETGKLSIREDKDLHLNLKLKGEVTKLILGYNPLWLRIGLETIYQEIIPLRSNSDSHGLTSFVLERFFKNPHLMKKYKTTYSTKYSADIKKFMLKKFLFLVYFLDQAKTRKLIPHDPCLFCKNAIAKESKLVLINFAREILAAVGDITKYLRLIGYKVTHVQTYIHEFDYAVTNLGVDLRDGVRLARVLEIIQMRDDLVDKLRVPAISRLQKIHNLQLVFNCLEQSGYKILYDIHPKDILDGCKEKTLSFLWQIIYKFEAPLMVNKATKIQTWFRSLPVALKRLQLKRNREKRKKAAQKIENWYRNMKMHQIYRSLAIFVSDYVVERKRQLAAIKIQAFCRMIKCRKRFLYIRTLLVQFQAHSRGRLVRKNYKKRINGAVIIQKTFRGFLARKKYMQLKKATILIQRKFKASMYMKMQLEAYQNLRKSAIIIQRRYRANQLMKIARIQYLKTVQATIKIQFTLKMLKIRNYYIELKRVTIFVQRRFRANKQMKFALEAYQNLRKSTIMVQRRFRATQLMKIARIQYFKTVQAIIKIQSTMKMVKTRNYYIELKRVTIFVQRRFRANKQMKFALEAYQNLRKSTIMVQRWFRAIQLMKIARIQYFKTVQAIIKIQSTMKMVKTRNYYIELKRVTIFVQRRFRANKQMKFALEAYQNLRKSTIKIQRRYRAIQLMKTVRIQYFKTVQAIIKMQSTLKMVKTRNYYIELKRVTIFVQRRFRANNQMKFALEAYQNLRKSTIMVQRRFRAIQLMKIARIQYFKTVQAIIKIQSTMKMVKTRNYYIELKRVTIFVQRRFRANKQMKFALETYQNLRKSTIMVQRRFRAIQLMKIARIQYFKTVQAIIKIQSTMKMVKTRNYYIELKRVTIFVQRRFRANKQMKFALEAYQNLRKSTIKMQRRYRANQLTRITRNQYLQLIHATIVIQSTWKMTITRKRYLELKQITIFVQTRYRAQKLMRYHRDSYCKLKRAALTIKTYYRNLLLARRDKKTFDELRKATIFVQRKFRANKAAKVSQNKYIQLKTATLIIQRRYRAHKSMQIAKTSFMELKMATLVIQSRWRAQKLMLTTREEFVKLQQAAIVIQTRYRAVILMKSEKKNFLSLKLACIVIQARYRALVAMRMEKIQFEKLKNATILVQRRFKANRKARLCRMEFLKKKAAAQVLQTRFRSALLTKHHMMQYSKLKWAVLVIQKWYKAERAMREEMQKFIRLKKATIIIQRRFRAHILSREQQKLFSKFKKSAIVIQRYYRDYLKTKMLRERYLKIRTTLIHLNPIIRGYLARKKYIPMLTPEAVHARRVARLKNAAANKIQAFWRGFLVRNSNNPKIRNLRMKLRNKSNNPFYPTKTLTQRCDAAMTCIVTQHASMKAIIKALEDLEFITRHSSELCIHLSRILPMQLYIMIKAAGRSMPEMHLSNNGVLVLINFYKYSITRKESWNADQMDGMFDVLLHWCDKQTPLFCTLCTLIWLFAHEAKWKKVLLRLPNVEQRLFKMHSLIMRKQNMVLKSNQLCSQSWFGPLVNLKLPSRTAKWGLDYDIPVTFVNAVHGIGQLMKILDKHP</sequence>
<keyword evidence="9" id="KW-0175">Coiled coil</keyword>
<keyword evidence="11" id="KW-0131">Cell cycle</keyword>
<evidence type="ECO:0000313" key="14">
    <source>
        <dbReference type="EMBL" id="KAL1501696.1"/>
    </source>
</evidence>
<evidence type="ECO:0000256" key="6">
    <source>
        <dbReference type="ARBA" id="ARBA00022737"/>
    </source>
</evidence>
<keyword evidence="8" id="KW-0112">Calmodulin-binding</keyword>
<keyword evidence="4" id="KW-0597">Phosphoprotein</keyword>
<dbReference type="SUPFAM" id="SSF47576">
    <property type="entry name" value="Calponin-homology domain, CH-domain"/>
    <property type="match status" value="1"/>
</dbReference>
<evidence type="ECO:0000256" key="4">
    <source>
        <dbReference type="ARBA" id="ARBA00022553"/>
    </source>
</evidence>
<dbReference type="Pfam" id="PF15780">
    <property type="entry name" value="ASH"/>
    <property type="match status" value="1"/>
</dbReference>
<keyword evidence="5" id="KW-0132">Cell division</keyword>
<dbReference type="Pfam" id="PF00612">
    <property type="entry name" value="IQ"/>
    <property type="match status" value="4"/>
</dbReference>
<dbReference type="SMART" id="SM00015">
    <property type="entry name" value="IQ"/>
    <property type="match status" value="27"/>
</dbReference>
<gene>
    <name evidence="14" type="ORF">ABEB36_006978</name>
</gene>
<dbReference type="GO" id="GO:0051301">
    <property type="term" value="P:cell division"/>
    <property type="evidence" value="ECO:0007669"/>
    <property type="project" value="UniProtKB-KW"/>
</dbReference>
<keyword evidence="7" id="KW-0498">Mitosis</keyword>
<dbReference type="InterPro" id="IPR051185">
    <property type="entry name" value="ASPM"/>
</dbReference>
<dbReference type="Proteomes" id="UP001566132">
    <property type="component" value="Unassembled WGS sequence"/>
</dbReference>
<dbReference type="CDD" id="cd21223">
    <property type="entry name" value="CH_ASPM_rpt1"/>
    <property type="match status" value="1"/>
</dbReference>
<dbReference type="PROSITE" id="PS50096">
    <property type="entry name" value="IQ"/>
    <property type="match status" value="7"/>
</dbReference>
<dbReference type="PANTHER" id="PTHR22706:SF1">
    <property type="entry name" value="ASSEMBLY FACTOR FOR SPINDLE MICROTUBULES"/>
    <property type="match status" value="1"/>
</dbReference>